<protein>
    <submittedName>
        <fullName evidence="1">Uncharacterized protein</fullName>
    </submittedName>
</protein>
<gene>
    <name evidence="1" type="ORF">D8674_010254</name>
</gene>
<proteinExistence type="predicted"/>
<keyword evidence="2" id="KW-1185">Reference proteome</keyword>
<reference evidence="2" key="2">
    <citation type="submission" date="2019-10" db="EMBL/GenBank/DDBJ databases">
        <title>A de novo genome assembly of a pear dwarfing rootstock.</title>
        <authorList>
            <person name="Wang F."/>
            <person name="Wang J."/>
            <person name="Li S."/>
            <person name="Zhang Y."/>
            <person name="Fang M."/>
            <person name="Ma L."/>
            <person name="Zhao Y."/>
            <person name="Jiang S."/>
        </authorList>
    </citation>
    <scope>NUCLEOTIDE SEQUENCE [LARGE SCALE GENOMIC DNA]</scope>
</reference>
<dbReference type="AlphaFoldDB" id="A0A5N5FAZ1"/>
<reference evidence="1 2" key="3">
    <citation type="submission" date="2019-11" db="EMBL/GenBank/DDBJ databases">
        <title>A de novo genome assembly of a pear dwarfing rootstock.</title>
        <authorList>
            <person name="Wang F."/>
            <person name="Wang J."/>
            <person name="Li S."/>
            <person name="Zhang Y."/>
            <person name="Fang M."/>
            <person name="Ma L."/>
            <person name="Zhao Y."/>
            <person name="Jiang S."/>
        </authorList>
    </citation>
    <scope>NUCLEOTIDE SEQUENCE [LARGE SCALE GENOMIC DNA]</scope>
    <source>
        <strain evidence="1">S2</strain>
        <tissue evidence="1">Leaf</tissue>
    </source>
</reference>
<organism evidence="1 2">
    <name type="scientific">Pyrus ussuriensis x Pyrus communis</name>
    <dbReference type="NCBI Taxonomy" id="2448454"/>
    <lineage>
        <taxon>Eukaryota</taxon>
        <taxon>Viridiplantae</taxon>
        <taxon>Streptophyta</taxon>
        <taxon>Embryophyta</taxon>
        <taxon>Tracheophyta</taxon>
        <taxon>Spermatophyta</taxon>
        <taxon>Magnoliopsida</taxon>
        <taxon>eudicotyledons</taxon>
        <taxon>Gunneridae</taxon>
        <taxon>Pentapetalae</taxon>
        <taxon>rosids</taxon>
        <taxon>fabids</taxon>
        <taxon>Rosales</taxon>
        <taxon>Rosaceae</taxon>
        <taxon>Amygdaloideae</taxon>
        <taxon>Maleae</taxon>
        <taxon>Pyrus</taxon>
    </lineage>
</organism>
<reference evidence="1 2" key="1">
    <citation type="submission" date="2019-09" db="EMBL/GenBank/DDBJ databases">
        <authorList>
            <person name="Ou C."/>
        </authorList>
    </citation>
    <scope>NUCLEOTIDE SEQUENCE [LARGE SCALE GENOMIC DNA]</scope>
    <source>
        <strain evidence="1">S2</strain>
        <tissue evidence="1">Leaf</tissue>
    </source>
</reference>
<accession>A0A5N5FAZ1</accession>
<name>A0A5N5FAZ1_9ROSA</name>
<dbReference type="EMBL" id="SMOL01000753">
    <property type="protein sequence ID" value="KAB2599983.1"/>
    <property type="molecule type" value="Genomic_DNA"/>
</dbReference>
<evidence type="ECO:0000313" key="1">
    <source>
        <dbReference type="EMBL" id="KAB2599983.1"/>
    </source>
</evidence>
<dbReference type="Proteomes" id="UP000327157">
    <property type="component" value="Chromosome 13"/>
</dbReference>
<comment type="caution">
    <text evidence="1">The sequence shown here is derived from an EMBL/GenBank/DDBJ whole genome shotgun (WGS) entry which is preliminary data.</text>
</comment>
<sequence>MAKLLQGKKVIDHDFETIIEEFDKQIKLILWPGKIKAFFLVVSLFDLTTNEKECVARLDIYLDIRDTCVAYQERTRKALQAQDQVLPPSKLEIDIQNKTALTDMSHERILAAAEDDQVGNIHK</sequence>
<evidence type="ECO:0000313" key="2">
    <source>
        <dbReference type="Proteomes" id="UP000327157"/>
    </source>
</evidence>